<accession>A0ABQ0TT85</accession>
<gene>
    <name evidence="1" type="ORF">BRE01_45110</name>
</gene>
<sequence length="112" mass="12798">MNDKHGHSLRYVRIVDSPNHFHSYDTQTTVFGHHRHRLSGRTSLPQGSGDRHVHYYEGTTSFNDGHVHEYSGWTGPPIPLPTGNHYHEFSGQTTYDDGHIHYYRGVTSEGIV</sequence>
<dbReference type="InterPro" id="IPR024307">
    <property type="entry name" value="YmaF"/>
</dbReference>
<protein>
    <recommendedName>
        <fullName evidence="3">YmaF family protein</fullName>
    </recommendedName>
</protein>
<dbReference type="Proteomes" id="UP000319578">
    <property type="component" value="Unassembled WGS sequence"/>
</dbReference>
<evidence type="ECO:0008006" key="3">
    <source>
        <dbReference type="Google" id="ProtNLM"/>
    </source>
</evidence>
<reference evidence="1 2" key="1">
    <citation type="submission" date="2019-06" db="EMBL/GenBank/DDBJ databases">
        <title>Whole genome shotgun sequence of Brevibacillus reuszeri NBRC 15719.</title>
        <authorList>
            <person name="Hosoyama A."/>
            <person name="Uohara A."/>
            <person name="Ohji S."/>
            <person name="Ichikawa N."/>
        </authorList>
    </citation>
    <scope>NUCLEOTIDE SEQUENCE [LARGE SCALE GENOMIC DNA]</scope>
    <source>
        <strain evidence="1 2">NBRC 15719</strain>
    </source>
</reference>
<dbReference type="EMBL" id="BJON01000018">
    <property type="protein sequence ID" value="GED70809.1"/>
    <property type="molecule type" value="Genomic_DNA"/>
</dbReference>
<evidence type="ECO:0000313" key="1">
    <source>
        <dbReference type="EMBL" id="GED70809.1"/>
    </source>
</evidence>
<dbReference type="Pfam" id="PF12788">
    <property type="entry name" value="YmaF"/>
    <property type="match status" value="1"/>
</dbReference>
<organism evidence="1 2">
    <name type="scientific">Brevibacillus reuszeri</name>
    <dbReference type="NCBI Taxonomy" id="54915"/>
    <lineage>
        <taxon>Bacteria</taxon>
        <taxon>Bacillati</taxon>
        <taxon>Bacillota</taxon>
        <taxon>Bacilli</taxon>
        <taxon>Bacillales</taxon>
        <taxon>Paenibacillaceae</taxon>
        <taxon>Brevibacillus</taxon>
    </lineage>
</organism>
<proteinExistence type="predicted"/>
<name>A0ABQ0TT85_9BACL</name>
<keyword evidence="2" id="KW-1185">Reference proteome</keyword>
<dbReference type="RefSeq" id="WP_084766081.1">
    <property type="nucleotide sequence ID" value="NZ_BJON01000018.1"/>
</dbReference>
<comment type="caution">
    <text evidence="1">The sequence shown here is derived from an EMBL/GenBank/DDBJ whole genome shotgun (WGS) entry which is preliminary data.</text>
</comment>
<evidence type="ECO:0000313" key="2">
    <source>
        <dbReference type="Proteomes" id="UP000319578"/>
    </source>
</evidence>